<dbReference type="EMBL" id="JACVVK020000860">
    <property type="protein sequence ID" value="KAK7441050.1"/>
    <property type="molecule type" value="Genomic_DNA"/>
</dbReference>
<proteinExistence type="predicted"/>
<comment type="caution">
    <text evidence="2">The sequence shown here is derived from an EMBL/GenBank/DDBJ whole genome shotgun (WGS) entry which is preliminary data.</text>
</comment>
<protein>
    <submittedName>
        <fullName evidence="2">Uncharacterized protein</fullName>
    </submittedName>
</protein>
<evidence type="ECO:0000256" key="1">
    <source>
        <dbReference type="SAM" id="MobiDB-lite"/>
    </source>
</evidence>
<keyword evidence="3" id="KW-1185">Reference proteome</keyword>
<name>A0ABD0J0L5_9CAEN</name>
<evidence type="ECO:0000313" key="3">
    <source>
        <dbReference type="Proteomes" id="UP001519460"/>
    </source>
</evidence>
<accession>A0ABD0J0L5</accession>
<dbReference type="Proteomes" id="UP001519460">
    <property type="component" value="Unassembled WGS sequence"/>
</dbReference>
<dbReference type="AlphaFoldDB" id="A0ABD0J0L5"/>
<organism evidence="2 3">
    <name type="scientific">Batillaria attramentaria</name>
    <dbReference type="NCBI Taxonomy" id="370345"/>
    <lineage>
        <taxon>Eukaryota</taxon>
        <taxon>Metazoa</taxon>
        <taxon>Spiralia</taxon>
        <taxon>Lophotrochozoa</taxon>
        <taxon>Mollusca</taxon>
        <taxon>Gastropoda</taxon>
        <taxon>Caenogastropoda</taxon>
        <taxon>Sorbeoconcha</taxon>
        <taxon>Cerithioidea</taxon>
        <taxon>Batillariidae</taxon>
        <taxon>Batillaria</taxon>
    </lineage>
</organism>
<sequence length="49" mass="5275">GLKVAASRHRALVSRGKTDLTGPGQTTDRDIAVLLCGRPDSEDRRGEEI</sequence>
<gene>
    <name evidence="2" type="ORF">BaRGS_00040591</name>
</gene>
<reference evidence="2 3" key="1">
    <citation type="journal article" date="2023" name="Sci. Data">
        <title>Genome assembly of the Korean intertidal mud-creeper Batillaria attramentaria.</title>
        <authorList>
            <person name="Patra A.K."/>
            <person name="Ho P.T."/>
            <person name="Jun S."/>
            <person name="Lee S.J."/>
            <person name="Kim Y."/>
            <person name="Won Y.J."/>
        </authorList>
    </citation>
    <scope>NUCLEOTIDE SEQUENCE [LARGE SCALE GENOMIC DNA]</scope>
    <source>
        <strain evidence="2">Wonlab-2016</strain>
    </source>
</reference>
<feature type="region of interest" description="Disordered" evidence="1">
    <location>
        <begin position="1"/>
        <end position="27"/>
    </location>
</feature>
<feature type="non-terminal residue" evidence="2">
    <location>
        <position position="1"/>
    </location>
</feature>
<evidence type="ECO:0000313" key="2">
    <source>
        <dbReference type="EMBL" id="KAK7441050.1"/>
    </source>
</evidence>
<feature type="compositionally biased region" description="Basic residues" evidence="1">
    <location>
        <begin position="1"/>
        <end position="12"/>
    </location>
</feature>